<sequence length="45" mass="5360">LVLKYKKKLARKGHDEKFIPRKDFLPKTINWSGINLVIYSSTYFC</sequence>
<dbReference type="WBParaSite" id="BTMF_0000511201-mRNA-1">
    <property type="protein sequence ID" value="BTMF_0000511201-mRNA-1"/>
    <property type="gene ID" value="BTMF_0000511201"/>
</dbReference>
<reference evidence="1" key="1">
    <citation type="submission" date="2017-02" db="UniProtKB">
        <authorList>
            <consortium name="WormBaseParasite"/>
        </authorList>
    </citation>
    <scope>IDENTIFICATION</scope>
</reference>
<organism evidence="1">
    <name type="scientific">Brugia timori</name>
    <dbReference type="NCBI Taxonomy" id="42155"/>
    <lineage>
        <taxon>Eukaryota</taxon>
        <taxon>Metazoa</taxon>
        <taxon>Ecdysozoa</taxon>
        <taxon>Nematoda</taxon>
        <taxon>Chromadorea</taxon>
        <taxon>Rhabditida</taxon>
        <taxon>Spirurina</taxon>
        <taxon>Spiruromorpha</taxon>
        <taxon>Filarioidea</taxon>
        <taxon>Onchocercidae</taxon>
        <taxon>Brugia</taxon>
    </lineage>
</organism>
<name>A0A0R3QFG6_9BILA</name>
<dbReference type="AlphaFoldDB" id="A0A0R3QFG6"/>
<protein>
    <submittedName>
        <fullName evidence="1">Transposase</fullName>
    </submittedName>
</protein>
<evidence type="ECO:0000313" key="1">
    <source>
        <dbReference type="WBParaSite" id="BTMF_0000511201-mRNA-1"/>
    </source>
</evidence>
<proteinExistence type="predicted"/>
<accession>A0A0R3QFG6</accession>